<feature type="region of interest" description="Disordered" evidence="1">
    <location>
        <begin position="155"/>
        <end position="229"/>
    </location>
</feature>
<feature type="region of interest" description="Disordered" evidence="1">
    <location>
        <begin position="62"/>
        <end position="98"/>
    </location>
</feature>
<sequence length="229" mass="25868">MNLEVRKDRHQDSKSLEGRDTGLEIGIQGPETDILFDFPNDILDDYVSRFLLPGLGPQTLDILGDSFPQSQASEHYNDESEPHNDESEPPHDDDRETYDKKAICDCGGDYCHCEEVPLDAHDDKSHTADDGLDGSENVCRCVKEGDIQYCKCDRPIEGLDAGDEVGSSEAKDEKAEDEKVEDEKAEDKKVEDKKAEDKQDEDREEEGEEDEDEESDDEESDDEEEEDDD</sequence>
<feature type="compositionally biased region" description="Basic and acidic residues" evidence="1">
    <location>
        <begin position="169"/>
        <end position="201"/>
    </location>
</feature>
<feature type="compositionally biased region" description="Basic and acidic residues" evidence="1">
    <location>
        <begin position="1"/>
        <end position="22"/>
    </location>
</feature>
<protein>
    <submittedName>
        <fullName evidence="2">Uncharacterized protein</fullName>
    </submittedName>
</protein>
<feature type="compositionally biased region" description="Basic and acidic residues" evidence="1">
    <location>
        <begin position="75"/>
        <end position="98"/>
    </location>
</feature>
<proteinExistence type="predicted"/>
<evidence type="ECO:0000256" key="1">
    <source>
        <dbReference type="SAM" id="MobiDB-lite"/>
    </source>
</evidence>
<reference evidence="2" key="1">
    <citation type="submission" date="2022-09" db="EMBL/GenBank/DDBJ databases">
        <title>Fusarium specimens isolated from Avocado Roots.</title>
        <authorList>
            <person name="Stajich J."/>
            <person name="Roper C."/>
            <person name="Heimlech-Rivalta G."/>
        </authorList>
    </citation>
    <scope>NUCLEOTIDE SEQUENCE</scope>
    <source>
        <strain evidence="2">CF00136</strain>
    </source>
</reference>
<accession>A0A9W8S5R2</accession>
<name>A0A9W8S5R2_9HYPO</name>
<feature type="region of interest" description="Disordered" evidence="1">
    <location>
        <begin position="1"/>
        <end position="25"/>
    </location>
</feature>
<keyword evidence="3" id="KW-1185">Reference proteome</keyword>
<dbReference type="EMBL" id="JAOQAZ010000007">
    <property type="protein sequence ID" value="KAJ4265096.1"/>
    <property type="molecule type" value="Genomic_DNA"/>
</dbReference>
<dbReference type="OrthoDB" id="10482303at2759"/>
<feature type="compositionally biased region" description="Acidic residues" evidence="1">
    <location>
        <begin position="202"/>
        <end position="229"/>
    </location>
</feature>
<comment type="caution">
    <text evidence="2">The sequence shown here is derived from an EMBL/GenBank/DDBJ whole genome shotgun (WGS) entry which is preliminary data.</text>
</comment>
<dbReference type="Proteomes" id="UP001152049">
    <property type="component" value="Unassembled WGS sequence"/>
</dbReference>
<gene>
    <name evidence="2" type="ORF">NW762_005342</name>
</gene>
<evidence type="ECO:0000313" key="3">
    <source>
        <dbReference type="Proteomes" id="UP001152049"/>
    </source>
</evidence>
<dbReference type="AlphaFoldDB" id="A0A9W8S5R2"/>
<evidence type="ECO:0000313" key="2">
    <source>
        <dbReference type="EMBL" id="KAJ4265096.1"/>
    </source>
</evidence>
<organism evidence="2 3">
    <name type="scientific">Fusarium torreyae</name>
    <dbReference type="NCBI Taxonomy" id="1237075"/>
    <lineage>
        <taxon>Eukaryota</taxon>
        <taxon>Fungi</taxon>
        <taxon>Dikarya</taxon>
        <taxon>Ascomycota</taxon>
        <taxon>Pezizomycotina</taxon>
        <taxon>Sordariomycetes</taxon>
        <taxon>Hypocreomycetidae</taxon>
        <taxon>Hypocreales</taxon>
        <taxon>Nectriaceae</taxon>
        <taxon>Fusarium</taxon>
    </lineage>
</organism>